<dbReference type="RefSeq" id="WP_101306479.1">
    <property type="nucleotide sequence ID" value="NZ_CP025299.1"/>
</dbReference>
<dbReference type="Gene3D" id="3.10.20.310">
    <property type="entry name" value="membrane protein fhac"/>
    <property type="match status" value="1"/>
</dbReference>
<keyword evidence="6 9" id="KW-0472">Membrane</keyword>
<keyword evidence="2" id="KW-1003">Cell membrane</keyword>
<dbReference type="PROSITE" id="PS51779">
    <property type="entry name" value="POTRA"/>
    <property type="match status" value="1"/>
</dbReference>
<dbReference type="Proteomes" id="UP000233276">
    <property type="component" value="Chromosome"/>
</dbReference>
<evidence type="ECO:0000256" key="2">
    <source>
        <dbReference type="ARBA" id="ARBA00022475"/>
    </source>
</evidence>
<dbReference type="KEGG" id="mhos:CXR34_11735"/>
<feature type="transmembrane region" description="Helical" evidence="9">
    <location>
        <begin position="123"/>
        <end position="144"/>
    </location>
</feature>
<accession>A0A2K9DNW0</accession>
<dbReference type="PANTHER" id="PTHR37820">
    <property type="entry name" value="CELL DIVISION PROTEIN DIVIB"/>
    <property type="match status" value="1"/>
</dbReference>
<evidence type="ECO:0000256" key="6">
    <source>
        <dbReference type="ARBA" id="ARBA00023136"/>
    </source>
</evidence>
<evidence type="ECO:0000256" key="9">
    <source>
        <dbReference type="SAM" id="Phobius"/>
    </source>
</evidence>
<feature type="compositionally biased region" description="Basic and acidic residues" evidence="8">
    <location>
        <begin position="28"/>
        <end position="40"/>
    </location>
</feature>
<feature type="compositionally biased region" description="Polar residues" evidence="8">
    <location>
        <begin position="71"/>
        <end position="80"/>
    </location>
</feature>
<evidence type="ECO:0000313" key="11">
    <source>
        <dbReference type="EMBL" id="AUG30048.1"/>
    </source>
</evidence>
<keyword evidence="3 11" id="KW-0132">Cell division</keyword>
<evidence type="ECO:0000256" key="4">
    <source>
        <dbReference type="ARBA" id="ARBA00022692"/>
    </source>
</evidence>
<feature type="region of interest" description="Disordered" evidence="8">
    <location>
        <begin position="1"/>
        <end position="86"/>
    </location>
</feature>
<keyword evidence="4 9" id="KW-0812">Transmembrane</keyword>
<reference evidence="11 12" key="1">
    <citation type="submission" date="2017-12" db="EMBL/GenBank/DDBJ databases">
        <title>Isolation and characterization of estrogens degradatiion strain Microbacterium hominis SJTG1.</title>
        <authorList>
            <person name="Xiong W."/>
            <person name="Yin C."/>
            <person name="Zheng D."/>
            <person name="Liang R."/>
        </authorList>
    </citation>
    <scope>NUCLEOTIDE SEQUENCE [LARGE SCALE GENOMIC DNA]</scope>
    <source>
        <strain evidence="11 12">SJTG1</strain>
    </source>
</reference>
<organism evidence="11 12">
    <name type="scientific">Microbacterium hominis</name>
    <dbReference type="NCBI Taxonomy" id="162426"/>
    <lineage>
        <taxon>Bacteria</taxon>
        <taxon>Bacillati</taxon>
        <taxon>Actinomycetota</taxon>
        <taxon>Actinomycetes</taxon>
        <taxon>Micrococcales</taxon>
        <taxon>Microbacteriaceae</taxon>
        <taxon>Microbacterium</taxon>
    </lineage>
</organism>
<name>A0A2K9DNW0_9MICO</name>
<evidence type="ECO:0000259" key="10">
    <source>
        <dbReference type="PROSITE" id="PS51779"/>
    </source>
</evidence>
<gene>
    <name evidence="11" type="ORF">CXR34_11735</name>
</gene>
<evidence type="ECO:0000256" key="8">
    <source>
        <dbReference type="SAM" id="MobiDB-lite"/>
    </source>
</evidence>
<keyword evidence="7" id="KW-0131">Cell cycle</keyword>
<dbReference type="InterPro" id="IPR050487">
    <property type="entry name" value="FtsQ_DivIB"/>
</dbReference>
<dbReference type="Pfam" id="PF08478">
    <property type="entry name" value="POTRA_1"/>
    <property type="match status" value="1"/>
</dbReference>
<dbReference type="PANTHER" id="PTHR37820:SF1">
    <property type="entry name" value="CELL DIVISION PROTEIN FTSQ"/>
    <property type="match status" value="1"/>
</dbReference>
<evidence type="ECO:0000256" key="7">
    <source>
        <dbReference type="ARBA" id="ARBA00023306"/>
    </source>
</evidence>
<protein>
    <submittedName>
        <fullName evidence="11">Cell division protein</fullName>
    </submittedName>
</protein>
<evidence type="ECO:0000313" key="12">
    <source>
        <dbReference type="Proteomes" id="UP000233276"/>
    </source>
</evidence>
<dbReference type="GO" id="GO:0051301">
    <property type="term" value="P:cell division"/>
    <property type="evidence" value="ECO:0007669"/>
    <property type="project" value="UniProtKB-KW"/>
</dbReference>
<dbReference type="EMBL" id="CP025299">
    <property type="protein sequence ID" value="AUG30048.1"/>
    <property type="molecule type" value="Genomic_DNA"/>
</dbReference>
<feature type="compositionally biased region" description="Pro residues" evidence="8">
    <location>
        <begin position="1"/>
        <end position="11"/>
    </location>
</feature>
<proteinExistence type="predicted"/>
<evidence type="ECO:0000256" key="3">
    <source>
        <dbReference type="ARBA" id="ARBA00022618"/>
    </source>
</evidence>
<dbReference type="InterPro" id="IPR013685">
    <property type="entry name" value="POTRA_FtsQ_type"/>
</dbReference>
<dbReference type="GO" id="GO:0005886">
    <property type="term" value="C:plasma membrane"/>
    <property type="evidence" value="ECO:0007669"/>
    <property type="project" value="TreeGrafter"/>
</dbReference>
<feature type="domain" description="POTRA" evidence="10">
    <location>
        <begin position="148"/>
        <end position="216"/>
    </location>
</feature>
<keyword evidence="5 9" id="KW-1133">Transmembrane helix</keyword>
<sequence>MRRPTPLPAPEQDPAAAKATADEVDASTVRRVDPPRRGEDAGAAADPVEDADATAPLTPLWVGSSERAPMSTVTEATPGSTPEAAEDADAIGVRDVWSAARARRRALRAEVRRFTARQRRRRMIWLGVGAAVLLLVLGTLGAAYSPLFAVEKVSVVGASTLDAGAVEQALAGQIGTPLPLVDSSAVKAALVTFPLVESYTLEARPPHELVVRIVERTPIGSIPSSAGYTLVDAAGVALSTTPQPAAGHPVLSVEGGLSSPAFTAVGTVFRTLPTDIRDQVTAMSATSANDVTLTLGGTGTTVVWGNADDSVLKAKSLAAIMAARPPSEVSSYDVSSATAVVVR</sequence>
<dbReference type="AlphaFoldDB" id="A0A2K9DNW0"/>
<evidence type="ECO:0000256" key="1">
    <source>
        <dbReference type="ARBA" id="ARBA00004370"/>
    </source>
</evidence>
<comment type="subcellular location">
    <subcellularLocation>
        <location evidence="1">Membrane</location>
    </subcellularLocation>
</comment>
<evidence type="ECO:0000256" key="5">
    <source>
        <dbReference type="ARBA" id="ARBA00022989"/>
    </source>
</evidence>
<dbReference type="InterPro" id="IPR034746">
    <property type="entry name" value="POTRA"/>
</dbReference>